<dbReference type="InterPro" id="IPR000742">
    <property type="entry name" value="EGF"/>
</dbReference>
<evidence type="ECO:0000256" key="9">
    <source>
        <dbReference type="SAM" id="Phobius"/>
    </source>
</evidence>
<feature type="domain" description="EGF-like" evidence="11">
    <location>
        <begin position="180"/>
        <end position="220"/>
    </location>
</feature>
<dbReference type="SUPFAM" id="SSF57184">
    <property type="entry name" value="Growth factor receptor domain"/>
    <property type="match status" value="1"/>
</dbReference>
<keyword evidence="9" id="KW-0472">Membrane</keyword>
<dbReference type="FunFam" id="2.10.25.10:FF:000038">
    <property type="entry name" value="Fibrillin 2"/>
    <property type="match status" value="1"/>
</dbReference>
<comment type="caution">
    <text evidence="12">The sequence shown here is derived from an EMBL/GenBank/DDBJ whole genome shotgun (WGS) entry which is preliminary data.</text>
</comment>
<dbReference type="SMART" id="SM00181">
    <property type="entry name" value="EGF"/>
    <property type="match status" value="4"/>
</dbReference>
<proteinExistence type="predicted"/>
<dbReference type="PROSITE" id="PS51257">
    <property type="entry name" value="PROKAR_LIPOPROTEIN"/>
    <property type="match status" value="1"/>
</dbReference>
<evidence type="ECO:0000256" key="5">
    <source>
        <dbReference type="ARBA" id="ARBA00022902"/>
    </source>
</evidence>
<accession>A0A9W9ZFC4</accession>
<reference evidence="12" key="1">
    <citation type="submission" date="2023-01" db="EMBL/GenBank/DDBJ databases">
        <title>Genome assembly of the deep-sea coral Lophelia pertusa.</title>
        <authorList>
            <person name="Herrera S."/>
            <person name="Cordes E."/>
        </authorList>
    </citation>
    <scope>NUCLEOTIDE SEQUENCE</scope>
    <source>
        <strain evidence="12">USNM1676648</strain>
        <tissue evidence="12">Polyp</tissue>
    </source>
</reference>
<feature type="transmembrane region" description="Helical" evidence="9">
    <location>
        <begin position="360"/>
        <end position="382"/>
    </location>
</feature>
<dbReference type="InterPro" id="IPR009030">
    <property type="entry name" value="Growth_fac_rcpt_cys_sf"/>
</dbReference>
<dbReference type="Pfam" id="PF07645">
    <property type="entry name" value="EGF_CA"/>
    <property type="match status" value="2"/>
</dbReference>
<dbReference type="InterPro" id="IPR018097">
    <property type="entry name" value="EGF_Ca-bd_CS"/>
</dbReference>
<dbReference type="CDD" id="cd00054">
    <property type="entry name" value="EGF_CA"/>
    <property type="match status" value="2"/>
</dbReference>
<dbReference type="PROSITE" id="PS01187">
    <property type="entry name" value="EGF_CA"/>
    <property type="match status" value="1"/>
</dbReference>
<sequence>MKKCSWLVYFLLLSCAISFSLGDVKCKKSSSLAYKCSTSAGMLSPLKLKDIVSPAATELDLSKNKLSLSDGSFSTFKRLQTLNLSYGSLSGVTKNFFKGLASLTTLDLSNNNIATLPLDVFDHLDKLSEVRLQNNKWDCDCEKGLMTLLKTRLSISHGPVPALCYKPVTFKKTRINQDCDINECMEENDCDDMATCKDFPFNYTCTCNTKGFEGTGKECTDIDECAGKNDCSTDGGLCINTHGSYICSCKRGYKGNGKTCEDIDECKSHDCDQGECTNSKGSFTCECHEGYTVNDKQVCVDKDECESNNHTCDAIQHSYCSNVEKFLPSDDGYYCLCETGYRKVGKSCVLEGNMKELIKILAMIIGGFFGILFLIIISTVIFRKWRNRTPKAEKKEENQTVIAPVVGMAPPVDFAYLGMPQPEQEGQEEAEEEWESLKKRTRTKTRTRRTWNESPLAHDIQATYPVHKMTHLVNKTEQHA</sequence>
<dbReference type="PANTHER" id="PTHR24039:SF58">
    <property type="entry name" value="EGF-LIKE DOMAIN-CONTAINING PROTEIN"/>
    <property type="match status" value="1"/>
</dbReference>
<dbReference type="Pfam" id="PF13855">
    <property type="entry name" value="LRR_8"/>
    <property type="match status" value="1"/>
</dbReference>
<gene>
    <name evidence="12" type="primary">CR2_1</name>
    <name evidence="12" type="ORF">OS493_008943</name>
</gene>
<keyword evidence="5" id="KW-0524">Neurogenesis</keyword>
<feature type="signal peptide" evidence="10">
    <location>
        <begin position="1"/>
        <end position="22"/>
    </location>
</feature>
<evidence type="ECO:0000256" key="4">
    <source>
        <dbReference type="ARBA" id="ARBA00022737"/>
    </source>
</evidence>
<keyword evidence="6 7" id="KW-1015">Disulfide bond</keyword>
<keyword evidence="2" id="KW-0433">Leucine-rich repeat</keyword>
<evidence type="ECO:0000256" key="2">
    <source>
        <dbReference type="ARBA" id="ARBA00022614"/>
    </source>
</evidence>
<dbReference type="PANTHER" id="PTHR24039">
    <property type="entry name" value="FIBRILLIN-RELATED"/>
    <property type="match status" value="1"/>
</dbReference>
<dbReference type="InterPro" id="IPR049883">
    <property type="entry name" value="NOTCH1_EGF-like"/>
</dbReference>
<evidence type="ECO:0000313" key="12">
    <source>
        <dbReference type="EMBL" id="KAJ7380481.1"/>
    </source>
</evidence>
<dbReference type="PROSITE" id="PS00010">
    <property type="entry name" value="ASX_HYDROXYL"/>
    <property type="match status" value="3"/>
</dbReference>
<evidence type="ECO:0000256" key="7">
    <source>
        <dbReference type="PROSITE-ProRule" id="PRU00076"/>
    </source>
</evidence>
<evidence type="ECO:0000256" key="8">
    <source>
        <dbReference type="SAM" id="MobiDB-lite"/>
    </source>
</evidence>
<dbReference type="InterPro" id="IPR001881">
    <property type="entry name" value="EGF-like_Ca-bd_dom"/>
</dbReference>
<feature type="region of interest" description="Disordered" evidence="8">
    <location>
        <begin position="422"/>
        <end position="451"/>
    </location>
</feature>
<dbReference type="SMART" id="SM00369">
    <property type="entry name" value="LRR_TYP"/>
    <property type="match status" value="2"/>
</dbReference>
<organism evidence="12 13">
    <name type="scientific">Desmophyllum pertusum</name>
    <dbReference type="NCBI Taxonomy" id="174260"/>
    <lineage>
        <taxon>Eukaryota</taxon>
        <taxon>Metazoa</taxon>
        <taxon>Cnidaria</taxon>
        <taxon>Anthozoa</taxon>
        <taxon>Hexacorallia</taxon>
        <taxon>Scleractinia</taxon>
        <taxon>Caryophylliina</taxon>
        <taxon>Caryophylliidae</taxon>
        <taxon>Desmophyllum</taxon>
    </lineage>
</organism>
<comment type="caution">
    <text evidence="7">Lacks conserved residue(s) required for the propagation of feature annotation.</text>
</comment>
<dbReference type="InterPro" id="IPR032675">
    <property type="entry name" value="LRR_dom_sf"/>
</dbReference>
<dbReference type="EMBL" id="MU826353">
    <property type="protein sequence ID" value="KAJ7380481.1"/>
    <property type="molecule type" value="Genomic_DNA"/>
</dbReference>
<dbReference type="GO" id="GO:0007399">
    <property type="term" value="P:nervous system development"/>
    <property type="evidence" value="ECO:0007669"/>
    <property type="project" value="UniProtKB-KW"/>
</dbReference>
<keyword evidence="4" id="KW-0677">Repeat</keyword>
<dbReference type="OrthoDB" id="6022609at2759"/>
<keyword evidence="3 10" id="KW-0732">Signal</keyword>
<dbReference type="PROSITE" id="PS50026">
    <property type="entry name" value="EGF_3"/>
    <property type="match status" value="3"/>
</dbReference>
<protein>
    <submittedName>
        <fullName evidence="12">Complement activation, classical pathway</fullName>
    </submittedName>
</protein>
<evidence type="ECO:0000313" key="13">
    <source>
        <dbReference type="Proteomes" id="UP001163046"/>
    </source>
</evidence>
<dbReference type="SMART" id="SM00179">
    <property type="entry name" value="EGF_CA"/>
    <property type="match status" value="4"/>
</dbReference>
<feature type="domain" description="EGF-like" evidence="11">
    <location>
        <begin position="221"/>
        <end position="261"/>
    </location>
</feature>
<dbReference type="Gene3D" id="3.80.10.10">
    <property type="entry name" value="Ribonuclease Inhibitor"/>
    <property type="match status" value="1"/>
</dbReference>
<dbReference type="Gene3D" id="2.10.25.10">
    <property type="entry name" value="Laminin"/>
    <property type="match status" value="4"/>
</dbReference>
<dbReference type="InterPro" id="IPR003591">
    <property type="entry name" value="Leu-rich_rpt_typical-subtyp"/>
</dbReference>
<dbReference type="PROSITE" id="PS01186">
    <property type="entry name" value="EGF_2"/>
    <property type="match status" value="3"/>
</dbReference>
<feature type="compositionally biased region" description="Acidic residues" evidence="8">
    <location>
        <begin position="425"/>
        <end position="434"/>
    </location>
</feature>
<keyword evidence="9" id="KW-0812">Transmembrane</keyword>
<dbReference type="InterPro" id="IPR000152">
    <property type="entry name" value="EGF-type_Asp/Asn_hydroxyl_site"/>
</dbReference>
<feature type="compositionally biased region" description="Basic residues" evidence="8">
    <location>
        <begin position="439"/>
        <end position="449"/>
    </location>
</feature>
<keyword evidence="9" id="KW-1133">Transmembrane helix</keyword>
<dbReference type="PROSITE" id="PS51450">
    <property type="entry name" value="LRR"/>
    <property type="match status" value="1"/>
</dbReference>
<evidence type="ECO:0000256" key="10">
    <source>
        <dbReference type="SAM" id="SignalP"/>
    </source>
</evidence>
<evidence type="ECO:0000259" key="11">
    <source>
        <dbReference type="PROSITE" id="PS50026"/>
    </source>
</evidence>
<dbReference type="AlphaFoldDB" id="A0A9W9ZFC4"/>
<evidence type="ECO:0000256" key="6">
    <source>
        <dbReference type="ARBA" id="ARBA00023157"/>
    </source>
</evidence>
<dbReference type="SUPFAM" id="SSF52058">
    <property type="entry name" value="L domain-like"/>
    <property type="match status" value="1"/>
</dbReference>
<dbReference type="Proteomes" id="UP001163046">
    <property type="component" value="Unassembled WGS sequence"/>
</dbReference>
<keyword evidence="13" id="KW-1185">Reference proteome</keyword>
<evidence type="ECO:0000256" key="1">
    <source>
        <dbReference type="ARBA" id="ARBA00022536"/>
    </source>
</evidence>
<feature type="domain" description="EGF-like" evidence="11">
    <location>
        <begin position="262"/>
        <end position="300"/>
    </location>
</feature>
<dbReference type="InterPro" id="IPR001611">
    <property type="entry name" value="Leu-rich_rpt"/>
</dbReference>
<feature type="chain" id="PRO_5040881861" evidence="10">
    <location>
        <begin position="23"/>
        <end position="480"/>
    </location>
</feature>
<feature type="disulfide bond" evidence="7">
    <location>
        <begin position="266"/>
        <end position="276"/>
    </location>
</feature>
<keyword evidence="1 7" id="KW-0245">EGF-like domain</keyword>
<name>A0A9W9ZFC4_9CNID</name>
<evidence type="ECO:0000256" key="3">
    <source>
        <dbReference type="ARBA" id="ARBA00022729"/>
    </source>
</evidence>
<dbReference type="GO" id="GO:0005509">
    <property type="term" value="F:calcium ion binding"/>
    <property type="evidence" value="ECO:0007669"/>
    <property type="project" value="InterPro"/>
</dbReference>